<dbReference type="InterPro" id="IPR023214">
    <property type="entry name" value="HAD_sf"/>
</dbReference>
<dbReference type="InterPro" id="IPR050155">
    <property type="entry name" value="HAD-like_hydrolase_sf"/>
</dbReference>
<dbReference type="InterPro" id="IPR041492">
    <property type="entry name" value="HAD_2"/>
</dbReference>
<protein>
    <recommendedName>
        <fullName evidence="3">Carotenoid oxygenase</fullName>
    </recommendedName>
</protein>
<comment type="caution">
    <text evidence="1">The sequence shown here is derived from an EMBL/GenBank/DDBJ whole genome shotgun (WGS) entry which is preliminary data.</text>
</comment>
<dbReference type="GO" id="GO:0006281">
    <property type="term" value="P:DNA repair"/>
    <property type="evidence" value="ECO:0007669"/>
    <property type="project" value="TreeGrafter"/>
</dbReference>
<dbReference type="GO" id="GO:0005829">
    <property type="term" value="C:cytosol"/>
    <property type="evidence" value="ECO:0007669"/>
    <property type="project" value="TreeGrafter"/>
</dbReference>
<organism evidence="1 2">
    <name type="scientific">Candidatus Roizmanbacteria bacterium RIFCSPHIGHO2_01_FULL_39_8</name>
    <dbReference type="NCBI Taxonomy" id="1802033"/>
    <lineage>
        <taxon>Bacteria</taxon>
        <taxon>Candidatus Roizmaniibacteriota</taxon>
    </lineage>
</organism>
<evidence type="ECO:0008006" key="3">
    <source>
        <dbReference type="Google" id="ProtNLM"/>
    </source>
</evidence>
<accession>A0A1F7GJ46</accession>
<dbReference type="InterPro" id="IPR036412">
    <property type="entry name" value="HAD-like_sf"/>
</dbReference>
<dbReference type="PANTHER" id="PTHR43434">
    <property type="entry name" value="PHOSPHOGLYCOLATE PHOSPHATASE"/>
    <property type="match status" value="1"/>
</dbReference>
<dbReference type="InterPro" id="IPR023198">
    <property type="entry name" value="PGP-like_dom2"/>
</dbReference>
<dbReference type="SFLD" id="SFLDG01129">
    <property type="entry name" value="C1.5:_HAD__Beta-PGM__Phosphata"/>
    <property type="match status" value="1"/>
</dbReference>
<dbReference type="NCBIfam" id="TIGR01549">
    <property type="entry name" value="HAD-SF-IA-v1"/>
    <property type="match status" value="1"/>
</dbReference>
<dbReference type="Pfam" id="PF13419">
    <property type="entry name" value="HAD_2"/>
    <property type="match status" value="1"/>
</dbReference>
<name>A0A1F7GJ46_9BACT</name>
<sequence>MKTIIFDFDGTIADTWKVVIKILKEKEEEWGLPAITKETFADFRGKPFLELIKKYNIVLLKLPFVVSKTQKELKSRMVQVSLFKGVKEVIMNLKKREYHLGILTTNSKENVLFFLKRHGLDVFDFIQSEPSLLGKDKALRKILDKNSLEPTEVLYIGDEIRDIDACKENNVKIISVTWGFNTKDILKTNNPDFLVDHPSEILKIIGE</sequence>
<dbReference type="InterPro" id="IPR006439">
    <property type="entry name" value="HAD-SF_hydro_IA"/>
</dbReference>
<dbReference type="Proteomes" id="UP000177026">
    <property type="component" value="Unassembled WGS sequence"/>
</dbReference>
<dbReference type="SUPFAM" id="SSF56784">
    <property type="entry name" value="HAD-like"/>
    <property type="match status" value="1"/>
</dbReference>
<dbReference type="AlphaFoldDB" id="A0A1F7GJ46"/>
<dbReference type="Gene3D" id="1.10.150.240">
    <property type="entry name" value="Putative phosphatase, domain 2"/>
    <property type="match status" value="1"/>
</dbReference>
<gene>
    <name evidence="1" type="ORF">A2866_03190</name>
</gene>
<evidence type="ECO:0000313" key="1">
    <source>
        <dbReference type="EMBL" id="OGK18844.1"/>
    </source>
</evidence>
<dbReference type="Gene3D" id="3.40.50.1000">
    <property type="entry name" value="HAD superfamily/HAD-like"/>
    <property type="match status" value="1"/>
</dbReference>
<dbReference type="GO" id="GO:0008967">
    <property type="term" value="F:phosphoglycolate phosphatase activity"/>
    <property type="evidence" value="ECO:0007669"/>
    <property type="project" value="TreeGrafter"/>
</dbReference>
<dbReference type="SFLD" id="SFLDS00003">
    <property type="entry name" value="Haloacid_Dehalogenase"/>
    <property type="match status" value="1"/>
</dbReference>
<dbReference type="EMBL" id="MFZI01000062">
    <property type="protein sequence ID" value="OGK18844.1"/>
    <property type="molecule type" value="Genomic_DNA"/>
</dbReference>
<reference evidence="1 2" key="1">
    <citation type="journal article" date="2016" name="Nat. Commun.">
        <title>Thousands of microbial genomes shed light on interconnected biogeochemical processes in an aquifer system.</title>
        <authorList>
            <person name="Anantharaman K."/>
            <person name="Brown C.T."/>
            <person name="Hug L.A."/>
            <person name="Sharon I."/>
            <person name="Castelle C.J."/>
            <person name="Probst A.J."/>
            <person name="Thomas B.C."/>
            <person name="Singh A."/>
            <person name="Wilkins M.J."/>
            <person name="Karaoz U."/>
            <person name="Brodie E.L."/>
            <person name="Williams K.H."/>
            <person name="Hubbard S.S."/>
            <person name="Banfield J.F."/>
        </authorList>
    </citation>
    <scope>NUCLEOTIDE SEQUENCE [LARGE SCALE GENOMIC DNA]</scope>
</reference>
<evidence type="ECO:0000313" key="2">
    <source>
        <dbReference type="Proteomes" id="UP000177026"/>
    </source>
</evidence>
<dbReference type="PANTHER" id="PTHR43434:SF13">
    <property type="entry name" value="PHOSPHOGLYCOLATE PHOSPHATASE"/>
    <property type="match status" value="1"/>
</dbReference>
<proteinExistence type="predicted"/>